<sequence>MFIHTVQHGDSLYSISNSFNIPVEQLRSVNGLEVTTIVPGQAILIPLYQYTVLPGDTLSSIARKAFVPLDQLRAANPNVNPYLLQPGMQITIPDISKYVASTLSFYVVRSPELDKALINDFAPYSTYISIFEYRFGMNGDIINELNDIPAIEVSWESGVNIDFEQIRGADRDLYIGFLRLLKERLQSEGHVLTVAVPAKTGEDISWLAGYDYGGIGSVVDYMFIMAYDWHYPGSEPGPVAPINNVRSTIEFAINKVPRKKIILGVPLYGYDWSLPYESGSEVSAISNQDAIDTAMLYLSPIQYSEEVATPFFRYQDDQGQVHEVWFEDVRSMSRKMQLVQEYGLQGIGAWQLTLGFTAGPWVLTKFFTVRKV</sequence>
<evidence type="ECO:0000313" key="4">
    <source>
        <dbReference type="EMBL" id="SDN09410.1"/>
    </source>
</evidence>
<keyword evidence="1" id="KW-0326">Glycosidase</keyword>
<dbReference type="SUPFAM" id="SSF54106">
    <property type="entry name" value="LysM domain"/>
    <property type="match status" value="2"/>
</dbReference>
<keyword evidence="1" id="KW-0378">Hydrolase</keyword>
<dbReference type="SUPFAM" id="SSF51445">
    <property type="entry name" value="(Trans)glycosidases"/>
    <property type="match status" value="1"/>
</dbReference>
<dbReference type="GO" id="GO:0012505">
    <property type="term" value="C:endomembrane system"/>
    <property type="evidence" value="ECO:0007669"/>
    <property type="project" value="TreeGrafter"/>
</dbReference>
<dbReference type="InterPro" id="IPR029070">
    <property type="entry name" value="Chitinase_insertion_sf"/>
</dbReference>
<dbReference type="PROSITE" id="PS51782">
    <property type="entry name" value="LYSM"/>
    <property type="match status" value="2"/>
</dbReference>
<accession>A0A1G9YK44</accession>
<evidence type="ECO:0000256" key="1">
    <source>
        <dbReference type="ARBA" id="ARBA00023295"/>
    </source>
</evidence>
<dbReference type="Pfam" id="PF01476">
    <property type="entry name" value="LysM"/>
    <property type="match status" value="2"/>
</dbReference>
<proteinExistence type="predicted"/>
<dbReference type="InterPro" id="IPR018392">
    <property type="entry name" value="LysM"/>
</dbReference>
<dbReference type="EMBL" id="FNIG01000002">
    <property type="protein sequence ID" value="SDN09410.1"/>
    <property type="molecule type" value="Genomic_DNA"/>
</dbReference>
<dbReference type="PANTHER" id="PTHR46066:SF2">
    <property type="entry name" value="CHITINASE DOMAIN-CONTAINING PROTEIN 1"/>
    <property type="match status" value="1"/>
</dbReference>
<dbReference type="CDD" id="cd00118">
    <property type="entry name" value="LysM"/>
    <property type="match status" value="2"/>
</dbReference>
<evidence type="ECO:0000259" key="3">
    <source>
        <dbReference type="PROSITE" id="PS51910"/>
    </source>
</evidence>
<evidence type="ECO:0000313" key="5">
    <source>
        <dbReference type="Proteomes" id="UP000199334"/>
    </source>
</evidence>
<protein>
    <submittedName>
        <fullName evidence="4">Spore germination protein YaaH</fullName>
    </submittedName>
</protein>
<dbReference type="GO" id="GO:0070492">
    <property type="term" value="F:oligosaccharide binding"/>
    <property type="evidence" value="ECO:0007669"/>
    <property type="project" value="TreeGrafter"/>
</dbReference>
<dbReference type="SMART" id="SM00257">
    <property type="entry name" value="LysM"/>
    <property type="match status" value="2"/>
</dbReference>
<dbReference type="InterPro" id="IPR011583">
    <property type="entry name" value="Chitinase_II/V-like_cat"/>
</dbReference>
<reference evidence="4 5" key="1">
    <citation type="submission" date="2016-10" db="EMBL/GenBank/DDBJ databases">
        <authorList>
            <person name="de Groot N.N."/>
        </authorList>
    </citation>
    <scope>NUCLEOTIDE SEQUENCE [LARGE SCALE GENOMIC DNA]</scope>
    <source>
        <strain evidence="4 5">CGMCC 1.3442</strain>
    </source>
</reference>
<organism evidence="4 5">
    <name type="scientific">Tenuibacillus multivorans</name>
    <dbReference type="NCBI Taxonomy" id="237069"/>
    <lineage>
        <taxon>Bacteria</taxon>
        <taxon>Bacillati</taxon>
        <taxon>Bacillota</taxon>
        <taxon>Bacilli</taxon>
        <taxon>Bacillales</taxon>
        <taxon>Bacillaceae</taxon>
        <taxon>Tenuibacillus</taxon>
    </lineage>
</organism>
<gene>
    <name evidence="4" type="ORF">SAMN05216498_1445</name>
</gene>
<name>A0A1G9YK44_9BACI</name>
<dbReference type="AlphaFoldDB" id="A0A1G9YK44"/>
<dbReference type="Gene3D" id="3.10.350.10">
    <property type="entry name" value="LysM domain"/>
    <property type="match status" value="2"/>
</dbReference>
<feature type="domain" description="LysM" evidence="2">
    <location>
        <begin position="2"/>
        <end position="45"/>
    </location>
</feature>
<dbReference type="Gene3D" id="3.10.50.10">
    <property type="match status" value="1"/>
</dbReference>
<keyword evidence="5" id="KW-1185">Reference proteome</keyword>
<feature type="domain" description="LysM" evidence="2">
    <location>
        <begin position="48"/>
        <end position="92"/>
    </location>
</feature>
<dbReference type="Proteomes" id="UP000199334">
    <property type="component" value="Unassembled WGS sequence"/>
</dbReference>
<dbReference type="Pfam" id="PF00704">
    <property type="entry name" value="Glyco_hydro_18"/>
    <property type="match status" value="1"/>
</dbReference>
<dbReference type="PROSITE" id="PS51910">
    <property type="entry name" value="GH18_2"/>
    <property type="match status" value="1"/>
</dbReference>
<evidence type="ECO:0000259" key="2">
    <source>
        <dbReference type="PROSITE" id="PS51782"/>
    </source>
</evidence>
<dbReference type="GO" id="GO:0005975">
    <property type="term" value="P:carbohydrate metabolic process"/>
    <property type="evidence" value="ECO:0007669"/>
    <property type="project" value="InterPro"/>
</dbReference>
<dbReference type="RefSeq" id="WP_093855921.1">
    <property type="nucleotide sequence ID" value="NZ_BJVZ01000026.1"/>
</dbReference>
<dbReference type="GO" id="GO:0008061">
    <property type="term" value="F:chitin binding"/>
    <property type="evidence" value="ECO:0007669"/>
    <property type="project" value="InterPro"/>
</dbReference>
<dbReference type="OrthoDB" id="9769314at2"/>
<dbReference type="InterPro" id="IPR036779">
    <property type="entry name" value="LysM_dom_sf"/>
</dbReference>
<dbReference type="InterPro" id="IPR017853">
    <property type="entry name" value="GH"/>
</dbReference>
<dbReference type="Gene3D" id="3.20.20.80">
    <property type="entry name" value="Glycosidases"/>
    <property type="match status" value="1"/>
</dbReference>
<dbReference type="SMART" id="SM00636">
    <property type="entry name" value="Glyco_18"/>
    <property type="match status" value="1"/>
</dbReference>
<dbReference type="STRING" id="237069.SAMN05216498_1445"/>
<dbReference type="PANTHER" id="PTHR46066">
    <property type="entry name" value="CHITINASE DOMAIN-CONTAINING PROTEIN 1 FAMILY MEMBER"/>
    <property type="match status" value="1"/>
</dbReference>
<dbReference type="GO" id="GO:0016798">
    <property type="term" value="F:hydrolase activity, acting on glycosyl bonds"/>
    <property type="evidence" value="ECO:0007669"/>
    <property type="project" value="UniProtKB-KW"/>
</dbReference>
<dbReference type="InterPro" id="IPR001223">
    <property type="entry name" value="Glyco_hydro18_cat"/>
</dbReference>
<feature type="domain" description="GH18" evidence="3">
    <location>
        <begin position="1"/>
        <end position="372"/>
    </location>
</feature>